<dbReference type="InterPro" id="IPR002181">
    <property type="entry name" value="Fibrinogen_a/b/g_C_dom"/>
</dbReference>
<dbReference type="PANTHER" id="PTHR19143">
    <property type="entry name" value="FIBRINOGEN/TENASCIN/ANGIOPOEITIN"/>
    <property type="match status" value="1"/>
</dbReference>
<dbReference type="CTD" id="20205057"/>
<name>T1F8A8_HELRO</name>
<dbReference type="InterPro" id="IPR050373">
    <property type="entry name" value="Fibrinogen_C-term_domain"/>
</dbReference>
<accession>T1F8A8</accession>
<dbReference type="eggNOG" id="KOG2579">
    <property type="taxonomic scope" value="Eukaryota"/>
</dbReference>
<dbReference type="GeneID" id="20205057"/>
<keyword evidence="4" id="KW-1185">Reference proteome</keyword>
<dbReference type="InterPro" id="IPR036056">
    <property type="entry name" value="Fibrinogen-like_C"/>
</dbReference>
<evidence type="ECO:0000313" key="3">
    <source>
        <dbReference type="EnsemblMetazoa" id="HelroP174608"/>
    </source>
</evidence>
<dbReference type="GO" id="GO:0005615">
    <property type="term" value="C:extracellular space"/>
    <property type="evidence" value="ECO:0000318"/>
    <property type="project" value="GO_Central"/>
</dbReference>
<dbReference type="EMBL" id="AMQM01004979">
    <property type="status" value="NOT_ANNOTATED_CDS"/>
    <property type="molecule type" value="Genomic_DNA"/>
</dbReference>
<dbReference type="PROSITE" id="PS51406">
    <property type="entry name" value="FIBRINOGEN_C_2"/>
    <property type="match status" value="1"/>
</dbReference>
<dbReference type="SMART" id="SM00186">
    <property type="entry name" value="FBG"/>
    <property type="match status" value="1"/>
</dbReference>
<evidence type="ECO:0000259" key="1">
    <source>
        <dbReference type="PROSITE" id="PS51406"/>
    </source>
</evidence>
<dbReference type="Pfam" id="PF00147">
    <property type="entry name" value="Fibrinogen_C"/>
    <property type="match status" value="1"/>
</dbReference>
<organism evidence="3 4">
    <name type="scientific">Helobdella robusta</name>
    <name type="common">Californian leech</name>
    <dbReference type="NCBI Taxonomy" id="6412"/>
    <lineage>
        <taxon>Eukaryota</taxon>
        <taxon>Metazoa</taxon>
        <taxon>Spiralia</taxon>
        <taxon>Lophotrochozoa</taxon>
        <taxon>Annelida</taxon>
        <taxon>Clitellata</taxon>
        <taxon>Hirudinea</taxon>
        <taxon>Rhynchobdellida</taxon>
        <taxon>Glossiphoniidae</taxon>
        <taxon>Helobdella</taxon>
    </lineage>
</organism>
<dbReference type="InterPro" id="IPR014716">
    <property type="entry name" value="Fibrinogen_a/b/g_C_1"/>
</dbReference>
<dbReference type="HOGENOM" id="CLU_065241_0_0_1"/>
<dbReference type="STRING" id="6412.T1F8A8"/>
<dbReference type="EMBL" id="KB096743">
    <property type="protein sequence ID" value="ESO01649.1"/>
    <property type="molecule type" value="Genomic_DNA"/>
</dbReference>
<dbReference type="Gene3D" id="3.90.215.10">
    <property type="entry name" value="Gamma Fibrinogen, chain A, domain 1"/>
    <property type="match status" value="1"/>
</dbReference>
<protein>
    <recommendedName>
        <fullName evidence="1">Fibrinogen C-terminal domain-containing protein</fullName>
    </recommendedName>
</protein>
<dbReference type="PANTHER" id="PTHR19143:SF462">
    <property type="entry name" value="APPLE DOMAIN-CONTAINING PROTEIN"/>
    <property type="match status" value="1"/>
</dbReference>
<dbReference type="AlphaFoldDB" id="T1F8A8"/>
<dbReference type="InParanoid" id="T1F8A8"/>
<dbReference type="EnsemblMetazoa" id="HelroT174608">
    <property type="protein sequence ID" value="HelroP174608"/>
    <property type="gene ID" value="HelroG174608"/>
</dbReference>
<dbReference type="KEGG" id="hro:HELRODRAFT_174608"/>
<feature type="domain" description="Fibrinogen C-terminal" evidence="1">
    <location>
        <begin position="191"/>
        <end position="406"/>
    </location>
</feature>
<gene>
    <name evidence="3" type="primary">20205057</name>
    <name evidence="2" type="ORF">HELRODRAFT_174608</name>
</gene>
<sequence length="410" mass="47323">MPSFSWLISVPDKNYHRHRDTKGNSLCFNADSALDLRNIRSLIECSLKCSQFNSLDNKFGQNCNAINYIGNKNEANKLCQLLVHRCDVNYFIESPSDVCSAFEDVQERRIIKSLREFCKTNFHEILLNDKLSKKFCLAAVGSAYTNEIVSLYPLVFVDECIFPVTFKGGLFYACSNALPEVENICFLPMCLDKYRRLSVCLNPYQSNLANETVSLRIPNSKINLNVVKVNRWIVIQQRISNLTSFNQSWETYKNDFGKFDRNFWLGLENIHQLTSSANYSLRLEVCGNGYWVSDEYDHFMVNSAEFNYSLNVSNYNGDNFDVLNIVPTNLPISQGHNGRMFSTFDRDNTPLQRSTGMHMASGNWFDGNSYAQNLNGVYDVNFQYYVLKFGRLVDVQYCRMMIKLFDFNLV</sequence>
<reference evidence="4" key="1">
    <citation type="submission" date="2012-12" db="EMBL/GenBank/DDBJ databases">
        <authorList>
            <person name="Hellsten U."/>
            <person name="Grimwood J."/>
            <person name="Chapman J.A."/>
            <person name="Shapiro H."/>
            <person name="Aerts A."/>
            <person name="Otillar R.P."/>
            <person name="Terry A.Y."/>
            <person name="Boore J.L."/>
            <person name="Simakov O."/>
            <person name="Marletaz F."/>
            <person name="Cho S.-J."/>
            <person name="Edsinger-Gonzales E."/>
            <person name="Havlak P."/>
            <person name="Kuo D.-H."/>
            <person name="Larsson T."/>
            <person name="Lv J."/>
            <person name="Arendt D."/>
            <person name="Savage R."/>
            <person name="Osoegawa K."/>
            <person name="de Jong P."/>
            <person name="Lindberg D.R."/>
            <person name="Seaver E.C."/>
            <person name="Weisblat D.A."/>
            <person name="Putnam N.H."/>
            <person name="Grigoriev I.V."/>
            <person name="Rokhsar D.S."/>
        </authorList>
    </citation>
    <scope>NUCLEOTIDE SEQUENCE</scope>
</reference>
<reference evidence="2 4" key="2">
    <citation type="journal article" date="2013" name="Nature">
        <title>Insights into bilaterian evolution from three spiralian genomes.</title>
        <authorList>
            <person name="Simakov O."/>
            <person name="Marletaz F."/>
            <person name="Cho S.J."/>
            <person name="Edsinger-Gonzales E."/>
            <person name="Havlak P."/>
            <person name="Hellsten U."/>
            <person name="Kuo D.H."/>
            <person name="Larsson T."/>
            <person name="Lv J."/>
            <person name="Arendt D."/>
            <person name="Savage R."/>
            <person name="Osoegawa K."/>
            <person name="de Jong P."/>
            <person name="Grimwood J."/>
            <person name="Chapman J.A."/>
            <person name="Shapiro H."/>
            <person name="Aerts A."/>
            <person name="Otillar R.P."/>
            <person name="Terry A.Y."/>
            <person name="Boore J.L."/>
            <person name="Grigoriev I.V."/>
            <person name="Lindberg D.R."/>
            <person name="Seaver E.C."/>
            <person name="Weisblat D.A."/>
            <person name="Putnam N.H."/>
            <person name="Rokhsar D.S."/>
        </authorList>
    </citation>
    <scope>NUCLEOTIDE SEQUENCE</scope>
</reference>
<dbReference type="Proteomes" id="UP000015101">
    <property type="component" value="Unassembled WGS sequence"/>
</dbReference>
<reference evidence="3" key="3">
    <citation type="submission" date="2015-06" db="UniProtKB">
        <authorList>
            <consortium name="EnsemblMetazoa"/>
        </authorList>
    </citation>
    <scope>IDENTIFICATION</scope>
</reference>
<dbReference type="OrthoDB" id="7725475at2759"/>
<dbReference type="RefSeq" id="XP_009020303.1">
    <property type="nucleotide sequence ID" value="XM_009022055.1"/>
</dbReference>
<evidence type="ECO:0000313" key="4">
    <source>
        <dbReference type="Proteomes" id="UP000015101"/>
    </source>
</evidence>
<evidence type="ECO:0000313" key="2">
    <source>
        <dbReference type="EMBL" id="ESO01649.1"/>
    </source>
</evidence>
<proteinExistence type="predicted"/>
<dbReference type="SUPFAM" id="SSF56496">
    <property type="entry name" value="Fibrinogen C-terminal domain-like"/>
    <property type="match status" value="1"/>
</dbReference>